<evidence type="ECO:0000259" key="7">
    <source>
        <dbReference type="Pfam" id="PF02668"/>
    </source>
</evidence>
<comment type="caution">
    <text evidence="9">The sequence shown here is derived from an EMBL/GenBank/DDBJ whole genome shotgun (WGS) entry which is preliminary data.</text>
</comment>
<dbReference type="InterPro" id="IPR050411">
    <property type="entry name" value="AlphaKG_dependent_hydroxylases"/>
</dbReference>
<name>A0AAE0KI77_9PEZI</name>
<evidence type="ECO:0000313" key="9">
    <source>
        <dbReference type="EMBL" id="KAK3377213.1"/>
    </source>
</evidence>
<dbReference type="Pfam" id="PF02668">
    <property type="entry name" value="TauD"/>
    <property type="match status" value="1"/>
</dbReference>
<dbReference type="GO" id="GO:0016706">
    <property type="term" value="F:2-oxoglutarate-dependent dioxygenase activity"/>
    <property type="evidence" value="ECO:0007669"/>
    <property type="project" value="UniProtKB-ARBA"/>
</dbReference>
<evidence type="ECO:0000256" key="3">
    <source>
        <dbReference type="ARBA" id="ARBA00022723"/>
    </source>
</evidence>
<dbReference type="GO" id="GO:0045329">
    <property type="term" value="P:carnitine biosynthetic process"/>
    <property type="evidence" value="ECO:0007669"/>
    <property type="project" value="TreeGrafter"/>
</dbReference>
<evidence type="ECO:0000256" key="5">
    <source>
        <dbReference type="ARBA" id="ARBA00023002"/>
    </source>
</evidence>
<dbReference type="Gene3D" id="3.30.2020.30">
    <property type="match status" value="1"/>
</dbReference>
<dbReference type="InterPro" id="IPR003819">
    <property type="entry name" value="TauD/TfdA-like"/>
</dbReference>
<dbReference type="InterPro" id="IPR010376">
    <property type="entry name" value="GBBH-like_N"/>
</dbReference>
<keyword evidence="6" id="KW-0408">Iron</keyword>
<dbReference type="GO" id="GO:0005739">
    <property type="term" value="C:mitochondrion"/>
    <property type="evidence" value="ECO:0007669"/>
    <property type="project" value="TreeGrafter"/>
</dbReference>
<reference evidence="9" key="2">
    <citation type="submission" date="2023-06" db="EMBL/GenBank/DDBJ databases">
        <authorList>
            <consortium name="Lawrence Berkeley National Laboratory"/>
            <person name="Haridas S."/>
            <person name="Hensen N."/>
            <person name="Bonometti L."/>
            <person name="Westerberg I."/>
            <person name="Brannstrom I.O."/>
            <person name="Guillou S."/>
            <person name="Cros-Aarteil S."/>
            <person name="Calhoun S."/>
            <person name="Kuo A."/>
            <person name="Mondo S."/>
            <person name="Pangilinan J."/>
            <person name="Riley R."/>
            <person name="Labutti K."/>
            <person name="Andreopoulos B."/>
            <person name="Lipzen A."/>
            <person name="Chen C."/>
            <person name="Yanf M."/>
            <person name="Daum C."/>
            <person name="Ng V."/>
            <person name="Clum A."/>
            <person name="Steindorff A."/>
            <person name="Ohm R."/>
            <person name="Martin F."/>
            <person name="Silar P."/>
            <person name="Natvig D."/>
            <person name="Lalanne C."/>
            <person name="Gautier V."/>
            <person name="Ament-Velasquez S.L."/>
            <person name="Kruys A."/>
            <person name="Hutchinson M.I."/>
            <person name="Powell A.J."/>
            <person name="Barry K."/>
            <person name="Miller A.N."/>
            <person name="Grigoriev I.V."/>
            <person name="Debuchy R."/>
            <person name="Gladieux P."/>
            <person name="Thoren M.H."/>
            <person name="Johannesson H."/>
        </authorList>
    </citation>
    <scope>NUCLEOTIDE SEQUENCE</scope>
    <source>
        <strain evidence="9">CBS 958.72</strain>
    </source>
</reference>
<organism evidence="9 10">
    <name type="scientific">Lasiosphaeria ovina</name>
    <dbReference type="NCBI Taxonomy" id="92902"/>
    <lineage>
        <taxon>Eukaryota</taxon>
        <taxon>Fungi</taxon>
        <taxon>Dikarya</taxon>
        <taxon>Ascomycota</taxon>
        <taxon>Pezizomycotina</taxon>
        <taxon>Sordariomycetes</taxon>
        <taxon>Sordariomycetidae</taxon>
        <taxon>Sordariales</taxon>
        <taxon>Lasiosphaeriaceae</taxon>
        <taxon>Lasiosphaeria</taxon>
    </lineage>
</organism>
<dbReference type="Pfam" id="PF06155">
    <property type="entry name" value="GBBH-like_N"/>
    <property type="match status" value="1"/>
</dbReference>
<evidence type="ECO:0000259" key="8">
    <source>
        <dbReference type="Pfam" id="PF06155"/>
    </source>
</evidence>
<evidence type="ECO:0000256" key="4">
    <source>
        <dbReference type="ARBA" id="ARBA00022964"/>
    </source>
</evidence>
<dbReference type="Proteomes" id="UP001287356">
    <property type="component" value="Unassembled WGS sequence"/>
</dbReference>
<dbReference type="PANTHER" id="PTHR10696">
    <property type="entry name" value="GAMMA-BUTYROBETAINE HYDROXYLASE-RELATED"/>
    <property type="match status" value="1"/>
</dbReference>
<sequence>MPRPPRAPLAAAGRLGACLGRGTPSTLGRRFVSVSAPALRDARLSAQPPATRQLFVGSNRLAHAPRRNLHGSSHARQLHQNTKGTAPSATVRNDVLTLGFGPDQTPLDVSLLWLRDVCACAKCVDADSGQKNFSTSELPDAPAVQSAELAADGSLRVVWAGDTHASAWTCEEVQGWRRDHGGVRTPHALPVARTFWDRSAYEGLLARGECRVSYREWTQDAGAFWRAFAALCETGLIFVTDVPDGEQEVERVANQIGILQYTFYGFTWDVKSKAHAENVAYTSQFLCLHQDLMYNVPVPRLQLLHCLANSCDGGESLFSDGVRAAYELRLTRPDLYDVLAQPMVHFHYDKEPHRYEMVRSTVAETAGGLTELTHWSPPFQAPFRREPAAGSAADGKYTLAKWKQAAAAFQASLEAPENMFEAKLKPGECIVFDNWRVHHGRREFATGQGSRWLKGTYVSDQVHRAMEDRLQKRNGNVLPDIAEFRSRLASKEMDRVASLLKIPGRE</sequence>
<dbReference type="PANTHER" id="PTHR10696:SF25">
    <property type="entry name" value="OXIDOREDUCTASE AIM17-RELATED"/>
    <property type="match status" value="1"/>
</dbReference>
<keyword evidence="4" id="KW-0223">Dioxygenase</keyword>
<evidence type="ECO:0000313" key="10">
    <source>
        <dbReference type="Proteomes" id="UP001287356"/>
    </source>
</evidence>
<feature type="domain" description="TauD/TfdA-like" evidence="7">
    <location>
        <begin position="211"/>
        <end position="457"/>
    </location>
</feature>
<proteinExistence type="inferred from homology"/>
<dbReference type="Gene3D" id="3.60.130.10">
    <property type="entry name" value="Clavaminate synthase-like"/>
    <property type="match status" value="1"/>
</dbReference>
<dbReference type="GO" id="GO:0046872">
    <property type="term" value="F:metal ion binding"/>
    <property type="evidence" value="ECO:0007669"/>
    <property type="project" value="UniProtKB-KW"/>
</dbReference>
<protein>
    <recommendedName>
        <fullName evidence="11">Gamma-butyrobetaine dioxygenase</fullName>
    </recommendedName>
</protein>
<accession>A0AAE0KI77</accession>
<evidence type="ECO:0000256" key="6">
    <source>
        <dbReference type="ARBA" id="ARBA00023004"/>
    </source>
</evidence>
<evidence type="ECO:0008006" key="11">
    <source>
        <dbReference type="Google" id="ProtNLM"/>
    </source>
</evidence>
<gene>
    <name evidence="9" type="ORF">B0T24DRAFT_236855</name>
</gene>
<evidence type="ECO:0000256" key="1">
    <source>
        <dbReference type="ARBA" id="ARBA00001954"/>
    </source>
</evidence>
<dbReference type="InterPro" id="IPR042098">
    <property type="entry name" value="TauD-like_sf"/>
</dbReference>
<dbReference type="AlphaFoldDB" id="A0AAE0KI77"/>
<evidence type="ECO:0000256" key="2">
    <source>
        <dbReference type="ARBA" id="ARBA00008654"/>
    </source>
</evidence>
<dbReference type="EMBL" id="JAULSN010000003">
    <property type="protein sequence ID" value="KAK3377213.1"/>
    <property type="molecule type" value="Genomic_DNA"/>
</dbReference>
<comment type="similarity">
    <text evidence="2">Belongs to the gamma-BBH/TMLD family.</text>
</comment>
<keyword evidence="3" id="KW-0479">Metal-binding</keyword>
<dbReference type="InterPro" id="IPR038492">
    <property type="entry name" value="GBBH-like_N_sf"/>
</dbReference>
<comment type="cofactor">
    <cofactor evidence="1">
        <name>Fe(2+)</name>
        <dbReference type="ChEBI" id="CHEBI:29033"/>
    </cofactor>
</comment>
<keyword evidence="5" id="KW-0560">Oxidoreductase</keyword>
<feature type="domain" description="Gamma-butyrobetaine hydroxylase-like N-terminal" evidence="8">
    <location>
        <begin position="94"/>
        <end position="166"/>
    </location>
</feature>
<keyword evidence="10" id="KW-1185">Reference proteome</keyword>
<dbReference type="SUPFAM" id="SSF51197">
    <property type="entry name" value="Clavaminate synthase-like"/>
    <property type="match status" value="1"/>
</dbReference>
<reference evidence="9" key="1">
    <citation type="journal article" date="2023" name="Mol. Phylogenet. Evol.">
        <title>Genome-scale phylogeny and comparative genomics of the fungal order Sordariales.</title>
        <authorList>
            <person name="Hensen N."/>
            <person name="Bonometti L."/>
            <person name="Westerberg I."/>
            <person name="Brannstrom I.O."/>
            <person name="Guillou S."/>
            <person name="Cros-Aarteil S."/>
            <person name="Calhoun S."/>
            <person name="Haridas S."/>
            <person name="Kuo A."/>
            <person name="Mondo S."/>
            <person name="Pangilinan J."/>
            <person name="Riley R."/>
            <person name="LaButti K."/>
            <person name="Andreopoulos B."/>
            <person name="Lipzen A."/>
            <person name="Chen C."/>
            <person name="Yan M."/>
            <person name="Daum C."/>
            <person name="Ng V."/>
            <person name="Clum A."/>
            <person name="Steindorff A."/>
            <person name="Ohm R.A."/>
            <person name="Martin F."/>
            <person name="Silar P."/>
            <person name="Natvig D.O."/>
            <person name="Lalanne C."/>
            <person name="Gautier V."/>
            <person name="Ament-Velasquez S.L."/>
            <person name="Kruys A."/>
            <person name="Hutchinson M.I."/>
            <person name="Powell A.J."/>
            <person name="Barry K."/>
            <person name="Miller A.N."/>
            <person name="Grigoriev I.V."/>
            <person name="Debuchy R."/>
            <person name="Gladieux P."/>
            <person name="Hiltunen Thoren M."/>
            <person name="Johannesson H."/>
        </authorList>
    </citation>
    <scope>NUCLEOTIDE SEQUENCE</scope>
    <source>
        <strain evidence="9">CBS 958.72</strain>
    </source>
</reference>